<keyword evidence="2" id="KW-1185">Reference proteome</keyword>
<protein>
    <submittedName>
        <fullName evidence="1">Uncharacterized protein</fullName>
    </submittedName>
</protein>
<gene>
    <name evidence="1" type="ORF">E5357_03635</name>
</gene>
<evidence type="ECO:0000313" key="2">
    <source>
        <dbReference type="Proteomes" id="UP000307720"/>
    </source>
</evidence>
<reference evidence="1" key="1">
    <citation type="submission" date="2019-04" db="EMBL/GenBank/DDBJ databases">
        <title>Microbes associate with the intestines of laboratory mice.</title>
        <authorList>
            <person name="Navarre W."/>
            <person name="Wong E."/>
            <person name="Huang K."/>
            <person name="Tropini C."/>
            <person name="Ng K."/>
            <person name="Yu B."/>
        </authorList>
    </citation>
    <scope>NUCLEOTIDE SEQUENCE</scope>
    <source>
        <strain evidence="1">NM72_1-8</strain>
    </source>
</reference>
<accession>A0AC61R2C7</accession>
<evidence type="ECO:0000313" key="1">
    <source>
        <dbReference type="EMBL" id="TGY00116.1"/>
    </source>
</evidence>
<name>A0AC61R2C7_9FIRM</name>
<organism evidence="1 2">
    <name type="scientific">Hominisplanchenecus murintestinalis</name>
    <dbReference type="NCBI Taxonomy" id="2941517"/>
    <lineage>
        <taxon>Bacteria</taxon>
        <taxon>Bacillati</taxon>
        <taxon>Bacillota</taxon>
        <taxon>Clostridia</taxon>
        <taxon>Lachnospirales</taxon>
        <taxon>Lachnospiraceae</taxon>
        <taxon>Hominisplanchenecus</taxon>
    </lineage>
</organism>
<dbReference type="EMBL" id="SRZB01000003">
    <property type="protein sequence ID" value="TGY00116.1"/>
    <property type="molecule type" value="Genomic_DNA"/>
</dbReference>
<sequence length="144" mass="16249">MLSHTEQEVLENICRGSGAALLDIHSIISKVYDDELAYDLNRQAAKYSRFRERAAEGLLDQGIVPQPISILDRTKRWTAIQAGTALNVSTGHVADMMLKEENKRVKGMEDTLGKNKVTSTFSCELAEEFLEFEKENIQILKSYL</sequence>
<dbReference type="Proteomes" id="UP000307720">
    <property type="component" value="Unassembled WGS sequence"/>
</dbReference>
<proteinExistence type="predicted"/>
<comment type="caution">
    <text evidence="1">The sequence shown here is derived from an EMBL/GenBank/DDBJ whole genome shotgun (WGS) entry which is preliminary data.</text>
</comment>